<sequence length="381" mass="41627">MRTFILRLGLIPLLFTDPALALDEPGQDLPYLGRYPGSVIDGYKTTHYDEITVPLGPLGKNGLTRSETVEGQVTYIRYNVPEDRSPLEFIRNYQQALRHAGFQILWQCANLGCRTNNDAPVNTLLWRGAPTNYQGNVENFLFENGRMLTAEHHATDGVRTLIFINDNTLFGHSQIASVYSVQTRPMQGGVVSSDAGPLTSAGMADALAQRGRFTMHLPFDFNQATLRADAQPTIMALFQLMQQHSSLRVRLDGHTDLVGTATYNQQLSLNRALAVKSALTAQGIEGRRIEVTGYGASRPVASNSTDDGRAKNRRVEVVELTPGTTVGLRPTHVPPPQTIAPVTTDIPGAALATNALDTARSETSYQIQQGVRNLIQGVFGN</sequence>
<gene>
    <name evidence="1" type="ORF">HF292_012630</name>
</gene>
<proteinExistence type="predicted"/>
<protein>
    <submittedName>
        <fullName evidence="1">OmpA family protein</fullName>
    </submittedName>
</protein>
<name>A0ACD5IIT4_9PROT</name>
<reference evidence="1 2" key="1">
    <citation type="journal article" date="2021" name="ISME J.">
        <title>Genomic evolution of the class Acidithiobacillia: deep-branching Proteobacteria living in extreme acidic conditions.</title>
        <authorList>
            <person name="Moya-Beltran A."/>
            <person name="Beard S."/>
            <person name="Rojas-Villalobos C."/>
            <person name="Issotta F."/>
            <person name="Gallardo Y."/>
            <person name="Ulloa R."/>
            <person name="Giaveno A."/>
            <person name="Degli Esposti M."/>
            <person name="Johnson D.B."/>
            <person name="Quatrini R."/>
        </authorList>
    </citation>
    <scope>NUCLEOTIDE SEQUENCE [LARGE SCALE GENOMIC DNA]</scope>
    <source>
        <strain evidence="1 2">CF3</strain>
    </source>
</reference>
<evidence type="ECO:0000313" key="1">
    <source>
        <dbReference type="EMBL" id="XRP72624.1"/>
    </source>
</evidence>
<organism evidence="1 2">
    <name type="scientific">Acidithiobacillus ferruginosus</name>
    <dbReference type="NCBI Taxonomy" id="3063951"/>
    <lineage>
        <taxon>Bacteria</taxon>
        <taxon>Pseudomonadati</taxon>
        <taxon>Pseudomonadota</taxon>
        <taxon>Acidithiobacillia</taxon>
        <taxon>Acidithiobacillales</taxon>
        <taxon>Acidithiobacillaceae</taxon>
        <taxon>Acidithiobacillus</taxon>
    </lineage>
</organism>
<evidence type="ECO:0000313" key="2">
    <source>
        <dbReference type="Proteomes" id="UP001196097"/>
    </source>
</evidence>
<keyword evidence="2" id="KW-1185">Reference proteome</keyword>
<accession>A0ACD5IIT4</accession>
<dbReference type="EMBL" id="CP130946">
    <property type="protein sequence ID" value="XRP72624.1"/>
    <property type="molecule type" value="Genomic_DNA"/>
</dbReference>
<dbReference type="Proteomes" id="UP001196097">
    <property type="component" value="Chromosome"/>
</dbReference>